<accession>A0A438G7I0</accession>
<evidence type="ECO:0000313" key="4">
    <source>
        <dbReference type="Proteomes" id="UP000288805"/>
    </source>
</evidence>
<dbReference type="Pfam" id="PF13041">
    <property type="entry name" value="PPR_2"/>
    <property type="match status" value="1"/>
</dbReference>
<comment type="caution">
    <text evidence="3">The sequence shown here is derived from an EMBL/GenBank/DDBJ whole genome shotgun (WGS) entry which is preliminary data.</text>
</comment>
<evidence type="ECO:0000313" key="3">
    <source>
        <dbReference type="EMBL" id="RVW68173.1"/>
    </source>
</evidence>
<evidence type="ECO:0000256" key="2">
    <source>
        <dbReference type="ARBA" id="ARBA00022737"/>
    </source>
</evidence>
<comment type="similarity">
    <text evidence="1">Belongs to the PPR family. P subfamily.</text>
</comment>
<protein>
    <submittedName>
        <fullName evidence="3">Pentatricopeptide repeat-containing protein</fullName>
    </submittedName>
</protein>
<dbReference type="InterPro" id="IPR011990">
    <property type="entry name" value="TPR-like_helical_dom_sf"/>
</dbReference>
<keyword evidence="2" id="KW-0677">Repeat</keyword>
<dbReference type="Proteomes" id="UP000288805">
    <property type="component" value="Unassembled WGS sequence"/>
</dbReference>
<proteinExistence type="inferred from homology"/>
<gene>
    <name evidence="3" type="primary">VvCHDp000462_0</name>
    <name evidence="3" type="ORF">CK203_065367</name>
</gene>
<reference evidence="3 4" key="1">
    <citation type="journal article" date="2018" name="PLoS Genet.">
        <title>Population sequencing reveals clonal diversity and ancestral inbreeding in the grapevine cultivar Chardonnay.</title>
        <authorList>
            <person name="Roach M.J."/>
            <person name="Johnson D.L."/>
            <person name="Bohlmann J."/>
            <person name="van Vuuren H.J."/>
            <person name="Jones S.J."/>
            <person name="Pretorius I.S."/>
            <person name="Schmidt S.A."/>
            <person name="Borneman A.R."/>
        </authorList>
    </citation>
    <scope>NUCLEOTIDE SEQUENCE [LARGE SCALE GENOMIC DNA]</scope>
    <source>
        <strain evidence="4">cv. Chardonnay</strain>
        <tissue evidence="3">Leaf</tissue>
    </source>
</reference>
<sequence length="136" mass="15576">MWIGIGAIGSAMEERKCTELDCMYCFDRRIEEVQKNRRSTSINGKMLREGILPDSVTCNCLLQDLFNGHSREGKRKEGKRLLNEMLDLGFIPDLASYNRLMNGLSNGGSSHQHKGCGSIYKEDMVLFSRRRKVQRE</sequence>
<dbReference type="NCBIfam" id="TIGR00756">
    <property type="entry name" value="PPR"/>
    <property type="match status" value="1"/>
</dbReference>
<dbReference type="EMBL" id="QGNW01000546">
    <property type="protein sequence ID" value="RVW68173.1"/>
    <property type="molecule type" value="Genomic_DNA"/>
</dbReference>
<dbReference type="AlphaFoldDB" id="A0A438G7I0"/>
<dbReference type="PANTHER" id="PTHR47941">
    <property type="entry name" value="PENTATRICOPEPTIDE REPEAT-CONTAINING PROTEIN 3, MITOCHONDRIAL"/>
    <property type="match status" value="1"/>
</dbReference>
<name>A0A438G7I0_VITVI</name>
<evidence type="ECO:0000256" key="1">
    <source>
        <dbReference type="ARBA" id="ARBA00007626"/>
    </source>
</evidence>
<organism evidence="3 4">
    <name type="scientific">Vitis vinifera</name>
    <name type="common">Grape</name>
    <dbReference type="NCBI Taxonomy" id="29760"/>
    <lineage>
        <taxon>Eukaryota</taxon>
        <taxon>Viridiplantae</taxon>
        <taxon>Streptophyta</taxon>
        <taxon>Embryophyta</taxon>
        <taxon>Tracheophyta</taxon>
        <taxon>Spermatophyta</taxon>
        <taxon>Magnoliopsida</taxon>
        <taxon>eudicotyledons</taxon>
        <taxon>Gunneridae</taxon>
        <taxon>Pentapetalae</taxon>
        <taxon>rosids</taxon>
        <taxon>Vitales</taxon>
        <taxon>Vitaceae</taxon>
        <taxon>Viteae</taxon>
        <taxon>Vitis</taxon>
    </lineage>
</organism>
<dbReference type="InterPro" id="IPR002885">
    <property type="entry name" value="PPR_rpt"/>
</dbReference>
<dbReference type="Gene3D" id="1.25.40.10">
    <property type="entry name" value="Tetratricopeptide repeat domain"/>
    <property type="match status" value="1"/>
</dbReference>